<sequence length="52" mass="6090">MPKYSGKSSTLFQIFSWINVKTSIWNNVLDYIIMILDHLVKVFGVRKGIKLF</sequence>
<reference evidence="1 2" key="1">
    <citation type="submission" date="2023-07" db="EMBL/GenBank/DDBJ databases">
        <title>Genomic Encyclopedia of Type Strains, Phase IV (KMG-IV): sequencing the most valuable type-strain genomes for metagenomic binning, comparative biology and taxonomic classification.</title>
        <authorList>
            <person name="Goeker M."/>
        </authorList>
    </citation>
    <scope>NUCLEOTIDE SEQUENCE [LARGE SCALE GENOMIC DNA]</scope>
    <source>
        <strain evidence="1 2">DSM 29005</strain>
    </source>
</reference>
<protein>
    <recommendedName>
        <fullName evidence="3">Transposase</fullName>
    </recommendedName>
</protein>
<comment type="caution">
    <text evidence="1">The sequence shown here is derived from an EMBL/GenBank/DDBJ whole genome shotgun (WGS) entry which is preliminary data.</text>
</comment>
<organism evidence="1 2">
    <name type="scientific">Metabacillus malikii</name>
    <dbReference type="NCBI Taxonomy" id="1504265"/>
    <lineage>
        <taxon>Bacteria</taxon>
        <taxon>Bacillati</taxon>
        <taxon>Bacillota</taxon>
        <taxon>Bacilli</taxon>
        <taxon>Bacillales</taxon>
        <taxon>Bacillaceae</taxon>
        <taxon>Metabacillus</taxon>
    </lineage>
</organism>
<keyword evidence="2" id="KW-1185">Reference proteome</keyword>
<accession>A0ABT9ZKS3</accession>
<dbReference type="EMBL" id="JAUSUD010000026">
    <property type="protein sequence ID" value="MDQ0232899.1"/>
    <property type="molecule type" value="Genomic_DNA"/>
</dbReference>
<evidence type="ECO:0000313" key="2">
    <source>
        <dbReference type="Proteomes" id="UP001234495"/>
    </source>
</evidence>
<evidence type="ECO:0008006" key="3">
    <source>
        <dbReference type="Google" id="ProtNLM"/>
    </source>
</evidence>
<name>A0ABT9ZKS3_9BACI</name>
<dbReference type="Proteomes" id="UP001234495">
    <property type="component" value="Unassembled WGS sequence"/>
</dbReference>
<evidence type="ECO:0000313" key="1">
    <source>
        <dbReference type="EMBL" id="MDQ0232899.1"/>
    </source>
</evidence>
<gene>
    <name evidence="1" type="ORF">J2S19_004221</name>
</gene>
<proteinExistence type="predicted"/>